<dbReference type="PANTHER" id="PTHR43333">
    <property type="entry name" value="2-HACID_DH_C DOMAIN-CONTAINING PROTEIN"/>
    <property type="match status" value="1"/>
</dbReference>
<keyword evidence="3" id="KW-0520">NAD</keyword>
<organism evidence="5 6">
    <name type="scientific">Ostreibacterium oceani</name>
    <dbReference type="NCBI Taxonomy" id="2654998"/>
    <lineage>
        <taxon>Bacteria</taxon>
        <taxon>Pseudomonadati</taxon>
        <taxon>Pseudomonadota</taxon>
        <taxon>Gammaproteobacteria</taxon>
        <taxon>Cardiobacteriales</taxon>
        <taxon>Ostreibacteriaceae</taxon>
        <taxon>Ostreibacterium</taxon>
    </lineage>
</organism>
<dbReference type="AlphaFoldDB" id="A0A6N7EZ38"/>
<dbReference type="RefSeq" id="WP_152810797.1">
    <property type="nucleotide sequence ID" value="NZ_WHNW01000011.1"/>
</dbReference>
<dbReference type="EMBL" id="WHNW01000011">
    <property type="protein sequence ID" value="MPV86805.1"/>
    <property type="molecule type" value="Genomic_DNA"/>
</dbReference>
<protein>
    <submittedName>
        <fullName evidence="5">Glyoxylate/hydroxypyruvate reductase A</fullName>
    </submittedName>
</protein>
<accession>A0A6N7EZ38</accession>
<comment type="similarity">
    <text evidence="1">Belongs to the D-isomer specific 2-hydroxyacid dehydrogenase family.</text>
</comment>
<dbReference type="InParanoid" id="A0A6N7EZ38"/>
<dbReference type="Pfam" id="PF02826">
    <property type="entry name" value="2-Hacid_dh_C"/>
    <property type="match status" value="1"/>
</dbReference>
<keyword evidence="2" id="KW-0560">Oxidoreductase</keyword>
<evidence type="ECO:0000313" key="6">
    <source>
        <dbReference type="Proteomes" id="UP000471298"/>
    </source>
</evidence>
<dbReference type="CDD" id="cd12164">
    <property type="entry name" value="GDH_like_2"/>
    <property type="match status" value="1"/>
</dbReference>
<dbReference type="GO" id="GO:0051287">
    <property type="term" value="F:NAD binding"/>
    <property type="evidence" value="ECO:0007669"/>
    <property type="project" value="InterPro"/>
</dbReference>
<keyword evidence="6" id="KW-1185">Reference proteome</keyword>
<proteinExistence type="inferred from homology"/>
<comment type="caution">
    <text evidence="5">The sequence shown here is derived from an EMBL/GenBank/DDBJ whole genome shotgun (WGS) entry which is preliminary data.</text>
</comment>
<evidence type="ECO:0000313" key="5">
    <source>
        <dbReference type="EMBL" id="MPV86805.1"/>
    </source>
</evidence>
<dbReference type="PROSITE" id="PS00065">
    <property type="entry name" value="D_2_HYDROXYACID_DH_1"/>
    <property type="match status" value="1"/>
</dbReference>
<evidence type="ECO:0000259" key="4">
    <source>
        <dbReference type="Pfam" id="PF02826"/>
    </source>
</evidence>
<dbReference type="SUPFAM" id="SSF51735">
    <property type="entry name" value="NAD(P)-binding Rossmann-fold domains"/>
    <property type="match status" value="1"/>
</dbReference>
<dbReference type="PROSITE" id="PS00671">
    <property type="entry name" value="D_2_HYDROXYACID_DH_3"/>
    <property type="match status" value="1"/>
</dbReference>
<reference evidence="5 6" key="1">
    <citation type="submission" date="2019-10" db="EMBL/GenBank/DDBJ databases">
        <title>Cardiobacteriales fam. a chemoheterotrophic member of the order Cardiobacteriales, and proposal of Cardiobacteriales fam. nov.</title>
        <authorList>
            <person name="Wang C."/>
        </authorList>
    </citation>
    <scope>NUCLEOTIDE SEQUENCE [LARGE SCALE GENOMIC DNA]</scope>
    <source>
        <strain evidence="5 6">ML27</strain>
    </source>
</reference>
<evidence type="ECO:0000256" key="3">
    <source>
        <dbReference type="ARBA" id="ARBA00023027"/>
    </source>
</evidence>
<sequence length="316" mass="34573">MPATMPTKKYIMIYHPDNHYLTGFVSQLQSALPNHQVSKWSAGMAVDYLLAWQPNASVMQTPNLSVLFSLGAGVDALLRQAKDLDLSVPIVRLVDAGMGAQMFEMALYATLVYSRDFQRLANAQQQKRWLDILSLKRLPFTTPIGILGLGALGGFVASKMAALGYSVSGYSRDKKVISGVTCYCGDALSELLNRSEVLINLLPLTPQTQGILNKQLMAQLPRGAFLVNLARGEHLVEDDLLWALDNGVLSGALLDVFQVEPLPVTHPFWTDERIIITPHIAALTQQDDAVAQIVNNIHAFEAGQPMTGVVDREAGY</sequence>
<dbReference type="GO" id="GO:0016616">
    <property type="term" value="F:oxidoreductase activity, acting on the CH-OH group of donors, NAD or NADP as acceptor"/>
    <property type="evidence" value="ECO:0007669"/>
    <property type="project" value="UniProtKB-ARBA"/>
</dbReference>
<evidence type="ECO:0000256" key="1">
    <source>
        <dbReference type="ARBA" id="ARBA00005854"/>
    </source>
</evidence>
<name>A0A6N7EZ38_9GAMM</name>
<evidence type="ECO:0000256" key="2">
    <source>
        <dbReference type="ARBA" id="ARBA00023002"/>
    </source>
</evidence>
<dbReference type="PANTHER" id="PTHR43333:SF1">
    <property type="entry name" value="D-ISOMER SPECIFIC 2-HYDROXYACID DEHYDROGENASE NAD-BINDING DOMAIN-CONTAINING PROTEIN"/>
    <property type="match status" value="1"/>
</dbReference>
<dbReference type="InterPro" id="IPR029753">
    <property type="entry name" value="D-isomer_DH_CS"/>
</dbReference>
<dbReference type="Proteomes" id="UP000471298">
    <property type="component" value="Unassembled WGS sequence"/>
</dbReference>
<dbReference type="InterPro" id="IPR036291">
    <property type="entry name" value="NAD(P)-bd_dom_sf"/>
</dbReference>
<gene>
    <name evidence="5" type="ORF">GCU85_08710</name>
</gene>
<dbReference type="Gene3D" id="3.40.50.720">
    <property type="entry name" value="NAD(P)-binding Rossmann-like Domain"/>
    <property type="match status" value="2"/>
</dbReference>
<dbReference type="InterPro" id="IPR029752">
    <property type="entry name" value="D-isomer_DH_CS1"/>
</dbReference>
<dbReference type="FunCoup" id="A0A6N7EZ38">
    <property type="interactions" value="100"/>
</dbReference>
<keyword evidence="5" id="KW-0670">Pyruvate</keyword>
<feature type="domain" description="D-isomer specific 2-hydroxyacid dehydrogenase NAD-binding" evidence="4">
    <location>
        <begin position="110"/>
        <end position="281"/>
    </location>
</feature>
<dbReference type="InterPro" id="IPR006140">
    <property type="entry name" value="D-isomer_DH_NAD-bd"/>
</dbReference>